<protein>
    <recommendedName>
        <fullName evidence="2">histidine kinase</fullName>
        <ecNumber evidence="2">2.7.13.3</ecNumber>
    </recommendedName>
</protein>
<dbReference type="InterPro" id="IPR003594">
    <property type="entry name" value="HATPase_dom"/>
</dbReference>
<dbReference type="InterPro" id="IPR029016">
    <property type="entry name" value="GAF-like_dom_sf"/>
</dbReference>
<dbReference type="Pfam" id="PF08447">
    <property type="entry name" value="PAS_3"/>
    <property type="match status" value="1"/>
</dbReference>
<comment type="caution">
    <text evidence="11">The sequence shown here is derived from an EMBL/GenBank/DDBJ whole genome shotgun (WGS) entry which is preliminary data.</text>
</comment>
<dbReference type="CDD" id="cd00082">
    <property type="entry name" value="HisKA"/>
    <property type="match status" value="1"/>
</dbReference>
<evidence type="ECO:0000256" key="4">
    <source>
        <dbReference type="ARBA" id="ARBA00022679"/>
    </source>
</evidence>
<feature type="domain" description="PAS" evidence="9">
    <location>
        <begin position="218"/>
        <end position="289"/>
    </location>
</feature>
<keyword evidence="3" id="KW-0597">Phosphoprotein</keyword>
<keyword evidence="5" id="KW-0418">Kinase</keyword>
<evidence type="ECO:0000256" key="7">
    <source>
        <dbReference type="ARBA" id="ARBA00023136"/>
    </source>
</evidence>
<dbReference type="Gene3D" id="2.10.70.100">
    <property type="match status" value="1"/>
</dbReference>
<dbReference type="Gene3D" id="3.30.450.20">
    <property type="entry name" value="PAS domain"/>
    <property type="match status" value="1"/>
</dbReference>
<dbReference type="SUPFAM" id="SSF55781">
    <property type="entry name" value="GAF domain-like"/>
    <property type="match status" value="1"/>
</dbReference>
<comment type="catalytic activity">
    <reaction evidence="1">
        <text>ATP + protein L-histidine = ADP + protein N-phospho-L-histidine.</text>
        <dbReference type="EC" id="2.7.13.3"/>
    </reaction>
</comment>
<keyword evidence="7" id="KW-0472">Membrane</keyword>
<dbReference type="Proteomes" id="UP000028007">
    <property type="component" value="Unassembled WGS sequence"/>
</dbReference>
<dbReference type="GO" id="GO:0005886">
    <property type="term" value="C:plasma membrane"/>
    <property type="evidence" value="ECO:0007669"/>
    <property type="project" value="TreeGrafter"/>
</dbReference>
<dbReference type="CDD" id="cd00130">
    <property type="entry name" value="PAS"/>
    <property type="match status" value="1"/>
</dbReference>
<dbReference type="InterPro" id="IPR000700">
    <property type="entry name" value="PAS-assoc_C"/>
</dbReference>
<proteinExistence type="predicted"/>
<dbReference type="Gene3D" id="3.30.565.10">
    <property type="entry name" value="Histidine kinase-like ATPase, C-terminal domain"/>
    <property type="match status" value="1"/>
</dbReference>
<dbReference type="PANTHER" id="PTHR45453:SF1">
    <property type="entry name" value="PHOSPHATE REGULON SENSOR PROTEIN PHOR"/>
    <property type="match status" value="1"/>
</dbReference>
<dbReference type="SUPFAM" id="SSF55874">
    <property type="entry name" value="ATPase domain of HSP90 chaperone/DNA topoisomerase II/histidine kinase"/>
    <property type="match status" value="1"/>
</dbReference>
<reference evidence="11 12" key="1">
    <citation type="journal article" date="1992" name="Int. J. Syst. Bacteriol.">
        <title>Sphingobacterium antarcticus sp. nov. a Psychrotrophic Bacterium from the Soils of Schirmacher Oasis, Antarctica.</title>
        <authorList>
            <person name="Shivaji S."/>
            <person name="Ray M.K."/>
            <person name="Rao N.S."/>
            <person name="Saiserr L."/>
            <person name="Jagannadham M.V."/>
            <person name="Kumar G.S."/>
            <person name="Reddy G."/>
            <person name="Bhargava P.M."/>
        </authorList>
    </citation>
    <scope>NUCLEOTIDE SEQUENCE [LARGE SCALE GENOMIC DNA]</scope>
    <source>
        <strain evidence="11 12">4BY</strain>
    </source>
</reference>
<dbReference type="GO" id="GO:0000155">
    <property type="term" value="F:phosphorelay sensor kinase activity"/>
    <property type="evidence" value="ECO:0007669"/>
    <property type="project" value="InterPro"/>
</dbReference>
<keyword evidence="4" id="KW-0808">Transferase</keyword>
<keyword evidence="12" id="KW-1185">Reference proteome</keyword>
<dbReference type="Pfam" id="PF01590">
    <property type="entry name" value="GAF"/>
    <property type="match status" value="1"/>
</dbReference>
<evidence type="ECO:0000256" key="6">
    <source>
        <dbReference type="ARBA" id="ARBA00023012"/>
    </source>
</evidence>
<dbReference type="SMART" id="SM00065">
    <property type="entry name" value="GAF"/>
    <property type="match status" value="1"/>
</dbReference>
<dbReference type="InterPro" id="IPR036890">
    <property type="entry name" value="HATPase_C_sf"/>
</dbReference>
<dbReference type="GO" id="GO:0004721">
    <property type="term" value="F:phosphoprotein phosphatase activity"/>
    <property type="evidence" value="ECO:0007669"/>
    <property type="project" value="TreeGrafter"/>
</dbReference>
<dbReference type="RefSeq" id="WP_051759975.1">
    <property type="nucleotide sequence ID" value="NZ_JNFF01000072.1"/>
</dbReference>
<evidence type="ECO:0000256" key="2">
    <source>
        <dbReference type="ARBA" id="ARBA00012438"/>
    </source>
</evidence>
<dbReference type="PROSITE" id="PS50109">
    <property type="entry name" value="HIS_KIN"/>
    <property type="match status" value="1"/>
</dbReference>
<name>A0A081PFI8_9SPHI</name>
<dbReference type="Pfam" id="PF00512">
    <property type="entry name" value="HisKA"/>
    <property type="match status" value="1"/>
</dbReference>
<dbReference type="PRINTS" id="PR00344">
    <property type="entry name" value="BCTRLSENSOR"/>
</dbReference>
<dbReference type="GO" id="GO:0016036">
    <property type="term" value="P:cellular response to phosphate starvation"/>
    <property type="evidence" value="ECO:0007669"/>
    <property type="project" value="TreeGrafter"/>
</dbReference>
<dbReference type="InterPro" id="IPR050351">
    <property type="entry name" value="BphY/WalK/GraS-like"/>
</dbReference>
<dbReference type="SMART" id="SM00387">
    <property type="entry name" value="HATPase_c"/>
    <property type="match status" value="1"/>
</dbReference>
<evidence type="ECO:0000259" key="10">
    <source>
        <dbReference type="PROSITE" id="PS50113"/>
    </source>
</evidence>
<dbReference type="InterPro" id="IPR003018">
    <property type="entry name" value="GAF"/>
</dbReference>
<evidence type="ECO:0000256" key="5">
    <source>
        <dbReference type="ARBA" id="ARBA00022777"/>
    </source>
</evidence>
<dbReference type="EMBL" id="JNFF01000072">
    <property type="protein sequence ID" value="KEQ29461.1"/>
    <property type="molecule type" value="Genomic_DNA"/>
</dbReference>
<gene>
    <name evidence="11" type="ORF">N180_03635</name>
</gene>
<dbReference type="FunFam" id="1.10.287.130:FF:000001">
    <property type="entry name" value="Two-component sensor histidine kinase"/>
    <property type="match status" value="1"/>
</dbReference>
<dbReference type="InterPro" id="IPR013655">
    <property type="entry name" value="PAS_fold_3"/>
</dbReference>
<evidence type="ECO:0000256" key="3">
    <source>
        <dbReference type="ARBA" id="ARBA00022553"/>
    </source>
</evidence>
<evidence type="ECO:0000313" key="12">
    <source>
        <dbReference type="Proteomes" id="UP000028007"/>
    </source>
</evidence>
<dbReference type="AlphaFoldDB" id="A0A081PFI8"/>
<dbReference type="InterPro" id="IPR036097">
    <property type="entry name" value="HisK_dim/P_sf"/>
</dbReference>
<dbReference type="Gene3D" id="1.10.287.130">
    <property type="match status" value="1"/>
</dbReference>
<dbReference type="PANTHER" id="PTHR45453">
    <property type="entry name" value="PHOSPHATE REGULON SENSOR PROTEIN PHOR"/>
    <property type="match status" value="1"/>
</dbReference>
<dbReference type="PROSITE" id="PS50113">
    <property type="entry name" value="PAC"/>
    <property type="match status" value="1"/>
</dbReference>
<dbReference type="EC" id="2.7.13.3" evidence="2"/>
<dbReference type="FunFam" id="3.30.565.10:FF:000006">
    <property type="entry name" value="Sensor histidine kinase WalK"/>
    <property type="match status" value="1"/>
</dbReference>
<dbReference type="NCBIfam" id="TIGR00229">
    <property type="entry name" value="sensory_box"/>
    <property type="match status" value="1"/>
</dbReference>
<dbReference type="InterPro" id="IPR035965">
    <property type="entry name" value="PAS-like_dom_sf"/>
</dbReference>
<evidence type="ECO:0000259" key="9">
    <source>
        <dbReference type="PROSITE" id="PS50112"/>
    </source>
</evidence>
<feature type="domain" description="PAC" evidence="10">
    <location>
        <begin position="292"/>
        <end position="345"/>
    </location>
</feature>
<dbReference type="Gene3D" id="3.30.450.40">
    <property type="match status" value="1"/>
</dbReference>
<dbReference type="OrthoDB" id="9813151at2"/>
<evidence type="ECO:0000259" key="8">
    <source>
        <dbReference type="PROSITE" id="PS50109"/>
    </source>
</evidence>
<dbReference type="InterPro" id="IPR000014">
    <property type="entry name" value="PAS"/>
</dbReference>
<dbReference type="Pfam" id="PF02518">
    <property type="entry name" value="HATPase_c"/>
    <property type="match status" value="1"/>
</dbReference>
<organism evidence="11 12">
    <name type="scientific">Pedobacter antarcticus 4BY</name>
    <dbReference type="NCBI Taxonomy" id="1358423"/>
    <lineage>
        <taxon>Bacteria</taxon>
        <taxon>Pseudomonadati</taxon>
        <taxon>Bacteroidota</taxon>
        <taxon>Sphingobacteriia</taxon>
        <taxon>Sphingobacteriales</taxon>
        <taxon>Sphingobacteriaceae</taxon>
        <taxon>Pedobacter</taxon>
    </lineage>
</organism>
<feature type="domain" description="Histidine kinase" evidence="8">
    <location>
        <begin position="349"/>
        <end position="567"/>
    </location>
</feature>
<sequence length="568" mass="64000">MNNNLGMSIIPDNDSQRVEILEKYQILNTAAEASFDHIAGLAAKIFQVPIVLITFINKEEVFFKANVGLPGVKSVPRAESICALSILRQDPTVFTQPLSEPFIKDLPLVTGPVQLRFYAGVPILNGAGYALGTLCLIDQKERTFSDNDAAVLQDLAQLVSNETEARLTILQQKQSEIKFQGHGRKREQELNEELITANEELFAMNEELVHTSQERFKAEELLRVALDTASIGTWHMDLDSRVFTASARMNELFGFDAGYQISEQDIINQIDPAYQEDVKRLAYESVKKGAPYRVEYPIIGFNDQKIKWLLAVGRLYDNPKHQVRHFSGVTIDITEQKQDEIRKNDFIGMVSHELKTPLTSLKGYIQMLHQKAVKKEDEFSSNTLSKVEKQVIKMQTLINGFLNLSGLETGKIKLNIKEFDICQLVSDTIEDVKSSSSTTHDFIPETSEGIMLVRADRDKIGQVIYNFMTNTIKYAPLSGVVNVGCRQVGEHIQVSVKDHGIGIQPEDIPKIFDRFFRVDNLYTQHISGFGIGLYLSKEIIQRHHGQIWVESKPGEGTTFFFKLPVSGS</sequence>
<dbReference type="SUPFAM" id="SSF47384">
    <property type="entry name" value="Homodimeric domain of signal transducing histidine kinase"/>
    <property type="match status" value="1"/>
</dbReference>
<evidence type="ECO:0000313" key="11">
    <source>
        <dbReference type="EMBL" id="KEQ29461.1"/>
    </source>
</evidence>
<evidence type="ECO:0000256" key="1">
    <source>
        <dbReference type="ARBA" id="ARBA00000085"/>
    </source>
</evidence>
<dbReference type="PROSITE" id="PS50112">
    <property type="entry name" value="PAS"/>
    <property type="match status" value="1"/>
</dbReference>
<dbReference type="eggNOG" id="COG5002">
    <property type="taxonomic scope" value="Bacteria"/>
</dbReference>
<dbReference type="InterPro" id="IPR005467">
    <property type="entry name" value="His_kinase_dom"/>
</dbReference>
<dbReference type="eggNOG" id="COG2205">
    <property type="taxonomic scope" value="Bacteria"/>
</dbReference>
<dbReference type="InterPro" id="IPR003661">
    <property type="entry name" value="HisK_dim/P_dom"/>
</dbReference>
<dbReference type="SUPFAM" id="SSF55785">
    <property type="entry name" value="PYP-like sensor domain (PAS domain)"/>
    <property type="match status" value="1"/>
</dbReference>
<dbReference type="InterPro" id="IPR004358">
    <property type="entry name" value="Sig_transdc_His_kin-like_C"/>
</dbReference>
<accession>A0A081PFI8</accession>
<keyword evidence="6" id="KW-0902">Two-component regulatory system</keyword>
<dbReference type="SMART" id="SM00388">
    <property type="entry name" value="HisKA"/>
    <property type="match status" value="1"/>
</dbReference>